<dbReference type="EMBL" id="BKAJ01000049">
    <property type="protein sequence ID" value="GEP55959.1"/>
    <property type="molecule type" value="Genomic_DNA"/>
</dbReference>
<dbReference type="InterPro" id="IPR004360">
    <property type="entry name" value="Glyas_Fos-R_dOase_dom"/>
</dbReference>
<evidence type="ECO:0000313" key="4">
    <source>
        <dbReference type="Proteomes" id="UP000321058"/>
    </source>
</evidence>
<evidence type="ECO:0000259" key="2">
    <source>
        <dbReference type="PROSITE" id="PS51819"/>
    </source>
</evidence>
<keyword evidence="1" id="KW-0479">Metal-binding</keyword>
<dbReference type="OrthoDB" id="7355345at2"/>
<evidence type="ECO:0000256" key="1">
    <source>
        <dbReference type="ARBA" id="ARBA00022723"/>
    </source>
</evidence>
<feature type="domain" description="VOC" evidence="2">
    <location>
        <begin position="5"/>
        <end position="125"/>
    </location>
</feature>
<evidence type="ECO:0000313" key="3">
    <source>
        <dbReference type="EMBL" id="GEP55959.1"/>
    </source>
</evidence>
<dbReference type="GO" id="GO:0046491">
    <property type="term" value="P:L-methylmalonyl-CoA metabolic process"/>
    <property type="evidence" value="ECO:0007669"/>
    <property type="project" value="TreeGrafter"/>
</dbReference>
<sequence>MSTPRIEHVNVTVSNPERAARLMEELFDWQVRWKGPARDGGRTIHIGSKEHYIALYTGRDVAYTAEDFAKGRPLNHIGIEVDDIDATETRVVAAGLKPFNHDNYDPGRRFYFLDPDGIEYEIISYR</sequence>
<dbReference type="Gene3D" id="3.10.180.10">
    <property type="entry name" value="2,3-Dihydroxybiphenyl 1,2-Dioxygenase, domain 1"/>
    <property type="match status" value="1"/>
</dbReference>
<gene>
    <name evidence="3" type="ORF">RSO01_31250</name>
</gene>
<comment type="caution">
    <text evidence="3">The sequence shown here is derived from an EMBL/GenBank/DDBJ whole genome shotgun (WGS) entry which is preliminary data.</text>
</comment>
<accession>A0A512NAF3</accession>
<dbReference type="Pfam" id="PF00903">
    <property type="entry name" value="Glyoxalase"/>
    <property type="match status" value="1"/>
</dbReference>
<dbReference type="Proteomes" id="UP000321058">
    <property type="component" value="Unassembled WGS sequence"/>
</dbReference>
<organism evidence="3 4">
    <name type="scientific">Reyranella soli</name>
    <dbReference type="NCBI Taxonomy" id="1230389"/>
    <lineage>
        <taxon>Bacteria</taxon>
        <taxon>Pseudomonadati</taxon>
        <taxon>Pseudomonadota</taxon>
        <taxon>Alphaproteobacteria</taxon>
        <taxon>Hyphomicrobiales</taxon>
        <taxon>Reyranellaceae</taxon>
        <taxon>Reyranella</taxon>
    </lineage>
</organism>
<reference evidence="3 4" key="1">
    <citation type="submission" date="2019-07" db="EMBL/GenBank/DDBJ databases">
        <title>Whole genome shotgun sequence of Reyranella soli NBRC 108950.</title>
        <authorList>
            <person name="Hosoyama A."/>
            <person name="Uohara A."/>
            <person name="Ohji S."/>
            <person name="Ichikawa N."/>
        </authorList>
    </citation>
    <scope>NUCLEOTIDE SEQUENCE [LARGE SCALE GENOMIC DNA]</scope>
    <source>
        <strain evidence="3 4">NBRC 108950</strain>
    </source>
</reference>
<name>A0A512NAF3_9HYPH</name>
<keyword evidence="4" id="KW-1185">Reference proteome</keyword>
<dbReference type="PROSITE" id="PS51819">
    <property type="entry name" value="VOC"/>
    <property type="match status" value="1"/>
</dbReference>
<dbReference type="GO" id="GO:0004493">
    <property type="term" value="F:methylmalonyl-CoA epimerase activity"/>
    <property type="evidence" value="ECO:0007669"/>
    <property type="project" value="TreeGrafter"/>
</dbReference>
<dbReference type="InterPro" id="IPR029068">
    <property type="entry name" value="Glyas_Bleomycin-R_OHBP_Dase"/>
</dbReference>
<dbReference type="GO" id="GO:0046872">
    <property type="term" value="F:metal ion binding"/>
    <property type="evidence" value="ECO:0007669"/>
    <property type="project" value="UniProtKB-KW"/>
</dbReference>
<dbReference type="SUPFAM" id="SSF54593">
    <property type="entry name" value="Glyoxalase/Bleomycin resistance protein/Dihydroxybiphenyl dioxygenase"/>
    <property type="match status" value="1"/>
</dbReference>
<proteinExistence type="predicted"/>
<dbReference type="AlphaFoldDB" id="A0A512NAF3"/>
<dbReference type="PANTHER" id="PTHR43048:SF3">
    <property type="entry name" value="METHYLMALONYL-COA EPIMERASE, MITOCHONDRIAL"/>
    <property type="match status" value="1"/>
</dbReference>
<dbReference type="RefSeq" id="WP_147150043.1">
    <property type="nucleotide sequence ID" value="NZ_BKAJ01000049.1"/>
</dbReference>
<dbReference type="InterPro" id="IPR037523">
    <property type="entry name" value="VOC_core"/>
</dbReference>
<protein>
    <recommendedName>
        <fullName evidence="2">VOC domain-containing protein</fullName>
    </recommendedName>
</protein>
<dbReference type="CDD" id="cd06587">
    <property type="entry name" value="VOC"/>
    <property type="match status" value="1"/>
</dbReference>
<dbReference type="InterPro" id="IPR051785">
    <property type="entry name" value="MMCE/EMCE_epimerase"/>
</dbReference>
<dbReference type="PANTHER" id="PTHR43048">
    <property type="entry name" value="METHYLMALONYL-COA EPIMERASE"/>
    <property type="match status" value="1"/>
</dbReference>